<comment type="cofactor">
    <cofactor evidence="1">
        <name>Zn(2+)</name>
        <dbReference type="ChEBI" id="CHEBI:29105"/>
    </cofactor>
</comment>
<reference evidence="6 7" key="1">
    <citation type="submission" date="2018-03" db="EMBL/GenBank/DDBJ databases">
        <title>Draft genome of Deinococcus sp. OD32.</title>
        <authorList>
            <person name="Wang X.-P."/>
            <person name="Du Z.-J."/>
        </authorList>
    </citation>
    <scope>NUCLEOTIDE SEQUENCE [LARGE SCALE GENOMIC DNA]</scope>
    <source>
        <strain evidence="6 7">OD32</strain>
    </source>
</reference>
<sequence>MRLTVTAPMTFAWEDLAAVAPGPGEVRVRTHLSALSVSSELAVAQRGPFPAALGDQTLGVVDEAGANTALQPGTRVITTLGHAAWGLHPEGRVIPIPAHVPDPVALCAVLGEETHKGLRKVAPHPGEQVLVAGAGLLGLLTVFNLTRRGFEGVTVLEPQAERRRLALTFGAAQACAPGTLPHDAFDVGVDCSASPAGFAELMGHLRPRGRCAVLADGNWGALTLPPAFHTRELQLVTSSDGEDYAAYARWLWHHPESLLAGLFPVTVHPAQLPALYPRLLTSDTNSD</sequence>
<dbReference type="AlphaFoldDB" id="A0A2T3W5T5"/>
<dbReference type="GO" id="GO:0016491">
    <property type="term" value="F:oxidoreductase activity"/>
    <property type="evidence" value="ECO:0007669"/>
    <property type="project" value="UniProtKB-KW"/>
</dbReference>
<evidence type="ECO:0000256" key="1">
    <source>
        <dbReference type="ARBA" id="ARBA00001947"/>
    </source>
</evidence>
<dbReference type="InterPro" id="IPR011032">
    <property type="entry name" value="GroES-like_sf"/>
</dbReference>
<dbReference type="GO" id="GO:0046872">
    <property type="term" value="F:metal ion binding"/>
    <property type="evidence" value="ECO:0007669"/>
    <property type="project" value="UniProtKB-KW"/>
</dbReference>
<organism evidence="6 7">
    <name type="scientific">Deinococcus arcticus</name>
    <dbReference type="NCBI Taxonomy" id="2136176"/>
    <lineage>
        <taxon>Bacteria</taxon>
        <taxon>Thermotogati</taxon>
        <taxon>Deinococcota</taxon>
        <taxon>Deinococci</taxon>
        <taxon>Deinococcales</taxon>
        <taxon>Deinococcaceae</taxon>
        <taxon>Deinococcus</taxon>
    </lineage>
</organism>
<keyword evidence="4" id="KW-0862">Zinc</keyword>
<keyword evidence="7" id="KW-1185">Reference proteome</keyword>
<evidence type="ECO:0000256" key="3">
    <source>
        <dbReference type="ARBA" id="ARBA00022723"/>
    </source>
</evidence>
<evidence type="ECO:0000313" key="7">
    <source>
        <dbReference type="Proteomes" id="UP000240317"/>
    </source>
</evidence>
<evidence type="ECO:0000313" key="6">
    <source>
        <dbReference type="EMBL" id="PTA67255.1"/>
    </source>
</evidence>
<dbReference type="PANTHER" id="PTHR43350:SF19">
    <property type="entry name" value="D-GULOSIDE 3-DEHYDROGENASE"/>
    <property type="match status" value="1"/>
</dbReference>
<evidence type="ECO:0000256" key="5">
    <source>
        <dbReference type="ARBA" id="ARBA00023002"/>
    </source>
</evidence>
<dbReference type="EMBL" id="PYSV01000013">
    <property type="protein sequence ID" value="PTA67255.1"/>
    <property type="molecule type" value="Genomic_DNA"/>
</dbReference>
<dbReference type="Proteomes" id="UP000240317">
    <property type="component" value="Unassembled WGS sequence"/>
</dbReference>
<proteinExistence type="inferred from homology"/>
<gene>
    <name evidence="6" type="ORF">C8263_13150</name>
</gene>
<comment type="similarity">
    <text evidence="2">Belongs to the zinc-containing alcohol dehydrogenase family.</text>
</comment>
<dbReference type="PANTHER" id="PTHR43350">
    <property type="entry name" value="NAD-DEPENDENT ALCOHOL DEHYDROGENASE"/>
    <property type="match status" value="1"/>
</dbReference>
<dbReference type="SUPFAM" id="SSF50129">
    <property type="entry name" value="GroES-like"/>
    <property type="match status" value="1"/>
</dbReference>
<comment type="caution">
    <text evidence="6">The sequence shown here is derived from an EMBL/GenBank/DDBJ whole genome shotgun (WGS) entry which is preliminary data.</text>
</comment>
<keyword evidence="5" id="KW-0560">Oxidoreductase</keyword>
<evidence type="ECO:0000256" key="2">
    <source>
        <dbReference type="ARBA" id="ARBA00008072"/>
    </source>
</evidence>
<keyword evidence="3" id="KW-0479">Metal-binding</keyword>
<protein>
    <submittedName>
        <fullName evidence="6">Theronine dehydrogenase</fullName>
    </submittedName>
</protein>
<dbReference type="InterPro" id="IPR036291">
    <property type="entry name" value="NAD(P)-bd_dom_sf"/>
</dbReference>
<name>A0A2T3W5T5_9DEIO</name>
<dbReference type="RefSeq" id="WP_107138600.1">
    <property type="nucleotide sequence ID" value="NZ_PYSV01000013.1"/>
</dbReference>
<dbReference type="SUPFAM" id="SSF51735">
    <property type="entry name" value="NAD(P)-binding Rossmann-fold domains"/>
    <property type="match status" value="1"/>
</dbReference>
<evidence type="ECO:0000256" key="4">
    <source>
        <dbReference type="ARBA" id="ARBA00022833"/>
    </source>
</evidence>
<dbReference type="Gene3D" id="3.90.180.10">
    <property type="entry name" value="Medium-chain alcohol dehydrogenases, catalytic domain"/>
    <property type="match status" value="2"/>
</dbReference>
<dbReference type="Gene3D" id="3.40.50.720">
    <property type="entry name" value="NAD(P)-binding Rossmann-like Domain"/>
    <property type="match status" value="1"/>
</dbReference>
<dbReference type="OrthoDB" id="9792162at2"/>
<accession>A0A2T3W5T5</accession>